<dbReference type="Proteomes" id="UP000562929">
    <property type="component" value="Unassembled WGS sequence"/>
</dbReference>
<dbReference type="GO" id="GO:0005739">
    <property type="term" value="C:mitochondrion"/>
    <property type="evidence" value="ECO:0007669"/>
    <property type="project" value="TreeGrafter"/>
</dbReference>
<organism evidence="3 4">
    <name type="scientific">Ophiocordyceps camponoti-floridani</name>
    <dbReference type="NCBI Taxonomy" id="2030778"/>
    <lineage>
        <taxon>Eukaryota</taxon>
        <taxon>Fungi</taxon>
        <taxon>Dikarya</taxon>
        <taxon>Ascomycota</taxon>
        <taxon>Pezizomycotina</taxon>
        <taxon>Sordariomycetes</taxon>
        <taxon>Hypocreomycetidae</taxon>
        <taxon>Hypocreales</taxon>
        <taxon>Ophiocordycipitaceae</taxon>
        <taxon>Ophiocordyceps</taxon>
    </lineage>
</organism>
<evidence type="ECO:0000259" key="2">
    <source>
        <dbReference type="Pfam" id="PF00551"/>
    </source>
</evidence>
<sequence length="387" mass="42456">MLLSRARPVAFKHRPSPRRWFRTASDPLRILFCGSDDFSCESLRALHGELGHGRLVEALDVMVLPARRAGRGREHLREVPCKALADMLQLPLHQRETFTGWKVPAGTNLIVVVSFGLFVPPRILRSTKYGGVNVHPSFLPDLRGPAPLHHAILRGDRHIGISLQTLDERRFDHGVVLAQTPAPGLSVPPGASIQTVTAMAATEGAQMLVRGLRHGLHLSPHRDAGWKGAELEGRTPMHAPKVTKADSQIDWATWTTMDDFYRRLRVFSSVWTRVVFSGGQIRRLILQQVEAVPGDEDPVGVEGTICFEQQDGQDGTTTWERAVRVDRKSGDCAVRLGSGGVWLRFRSAKVEGKDWQDAATVLGPSLSRGVGGNKRLTTGVGSGVSAR</sequence>
<accession>A0A8H4VC10</accession>
<reference evidence="3 4" key="1">
    <citation type="journal article" date="2020" name="G3 (Bethesda)">
        <title>Genetic Underpinnings of Host Manipulation by Ophiocordyceps as Revealed by Comparative Transcriptomics.</title>
        <authorList>
            <person name="Will I."/>
            <person name="Das B."/>
            <person name="Trinh T."/>
            <person name="Brachmann A."/>
            <person name="Ohm R.A."/>
            <person name="de Bekker C."/>
        </authorList>
    </citation>
    <scope>NUCLEOTIDE SEQUENCE [LARGE SCALE GENOMIC DNA]</scope>
    <source>
        <strain evidence="3 4">EC05</strain>
    </source>
</reference>
<dbReference type="InterPro" id="IPR036477">
    <property type="entry name" value="Formyl_transf_N_sf"/>
</dbReference>
<dbReference type="InterPro" id="IPR041711">
    <property type="entry name" value="Met-tRNA-FMT_N"/>
</dbReference>
<comment type="caution">
    <text evidence="3">The sequence shown here is derived from an EMBL/GenBank/DDBJ whole genome shotgun (WGS) entry which is preliminary data.</text>
</comment>
<dbReference type="OrthoDB" id="10268103at2759"/>
<dbReference type="InterPro" id="IPR002376">
    <property type="entry name" value="Formyl_transf_N"/>
</dbReference>
<dbReference type="PANTHER" id="PTHR11138">
    <property type="entry name" value="METHIONYL-TRNA FORMYLTRANSFERASE"/>
    <property type="match status" value="1"/>
</dbReference>
<dbReference type="Pfam" id="PF00551">
    <property type="entry name" value="Formyl_trans_N"/>
    <property type="match status" value="1"/>
</dbReference>
<keyword evidence="3" id="KW-0808">Transferase</keyword>
<dbReference type="PANTHER" id="PTHR11138:SF5">
    <property type="entry name" value="METHIONYL-TRNA FORMYLTRANSFERASE, MITOCHONDRIAL"/>
    <property type="match status" value="1"/>
</dbReference>
<keyword evidence="4" id="KW-1185">Reference proteome</keyword>
<dbReference type="GO" id="GO:0004479">
    <property type="term" value="F:methionyl-tRNA formyltransferase activity"/>
    <property type="evidence" value="ECO:0007669"/>
    <property type="project" value="UniProtKB-EC"/>
</dbReference>
<dbReference type="EC" id="2.1.2.9" evidence="1"/>
<dbReference type="CDD" id="cd08646">
    <property type="entry name" value="FMT_core_Met-tRNA-FMT_N"/>
    <property type="match status" value="1"/>
</dbReference>
<evidence type="ECO:0000313" key="3">
    <source>
        <dbReference type="EMBL" id="KAF4584127.1"/>
    </source>
</evidence>
<dbReference type="SUPFAM" id="SSF53328">
    <property type="entry name" value="Formyltransferase"/>
    <property type="match status" value="1"/>
</dbReference>
<name>A0A8H4VC10_9HYPO</name>
<dbReference type="Gene3D" id="3.40.50.12230">
    <property type="match status" value="1"/>
</dbReference>
<dbReference type="AlphaFoldDB" id="A0A8H4VC10"/>
<proteinExistence type="predicted"/>
<feature type="domain" description="Formyl transferase N-terminal" evidence="2">
    <location>
        <begin position="29"/>
        <end position="210"/>
    </location>
</feature>
<evidence type="ECO:0000313" key="4">
    <source>
        <dbReference type="Proteomes" id="UP000562929"/>
    </source>
</evidence>
<dbReference type="EMBL" id="JAACLJ010000006">
    <property type="protein sequence ID" value="KAF4584127.1"/>
    <property type="molecule type" value="Genomic_DNA"/>
</dbReference>
<protein>
    <recommendedName>
        <fullName evidence="1">methionyl-tRNA formyltransferase</fullName>
        <ecNumber evidence="1">2.1.2.9</ecNumber>
    </recommendedName>
</protein>
<gene>
    <name evidence="3" type="ORF">GQ602_005500</name>
</gene>
<evidence type="ECO:0000256" key="1">
    <source>
        <dbReference type="ARBA" id="ARBA00012261"/>
    </source>
</evidence>